<name>A0A165FQ24_9BASI</name>
<dbReference type="Proteomes" id="UP000076842">
    <property type="component" value="Unassembled WGS sequence"/>
</dbReference>
<evidence type="ECO:0000313" key="3">
    <source>
        <dbReference type="Proteomes" id="UP000076842"/>
    </source>
</evidence>
<organism evidence="2 3">
    <name type="scientific">Calocera cornea HHB12733</name>
    <dbReference type="NCBI Taxonomy" id="1353952"/>
    <lineage>
        <taxon>Eukaryota</taxon>
        <taxon>Fungi</taxon>
        <taxon>Dikarya</taxon>
        <taxon>Basidiomycota</taxon>
        <taxon>Agaricomycotina</taxon>
        <taxon>Dacrymycetes</taxon>
        <taxon>Dacrymycetales</taxon>
        <taxon>Dacrymycetaceae</taxon>
        <taxon>Calocera</taxon>
    </lineage>
</organism>
<keyword evidence="3" id="KW-1185">Reference proteome</keyword>
<feature type="compositionally biased region" description="Low complexity" evidence="1">
    <location>
        <begin position="178"/>
        <end position="191"/>
    </location>
</feature>
<dbReference type="AlphaFoldDB" id="A0A165FQ24"/>
<feature type="region of interest" description="Disordered" evidence="1">
    <location>
        <begin position="95"/>
        <end position="193"/>
    </location>
</feature>
<dbReference type="InParanoid" id="A0A165FQ24"/>
<dbReference type="EMBL" id="KV423968">
    <property type="protein sequence ID" value="KZT57054.1"/>
    <property type="molecule type" value="Genomic_DNA"/>
</dbReference>
<sequence>MEIIFDVGGGKTQSYWTSGGYTAVVGAPTTITDRSLPNALPDTPRSIAASSDSLGLVEVPAHSVPAIAMKNGTGTAPAPDTCTSSAYASTTGQSLFPKTTAIPHGDDASTERPDLHSQSRMDTTSSTIDVDASISVKGPSPVSINTAESSKGKGKAPKPHPVSSTKSTSDDSHMTNLSFPSYSTSASSSSSHNYPGYLSTRGPHWYPIQPLTMRPVMSAGEHQPTAFRSTDTISNLSVFTQKSATQLTTSGPSPNPSRPVIDEQAPRASADLASTLSRAEALTTPNTMLNFKTLEKVKPPLKAGGEHVAVLSASLASRDSVDHQYLPEVLHNLVKDLFGKPDHEAFQRLYRRLTSTYYEESPASWYIRVPEVLGGGEAADRMLHEMRRVKLNWLEMKLQETTRKSHE</sequence>
<protein>
    <submittedName>
        <fullName evidence="2">Uncharacterized protein</fullName>
    </submittedName>
</protein>
<gene>
    <name evidence="2" type="ORF">CALCODRAFT_509025</name>
</gene>
<feature type="compositionally biased region" description="Basic and acidic residues" evidence="1">
    <location>
        <begin position="104"/>
        <end position="119"/>
    </location>
</feature>
<evidence type="ECO:0000313" key="2">
    <source>
        <dbReference type="EMBL" id="KZT57054.1"/>
    </source>
</evidence>
<reference evidence="2 3" key="1">
    <citation type="journal article" date="2016" name="Mol. Biol. Evol.">
        <title>Comparative Genomics of Early-Diverging Mushroom-Forming Fungi Provides Insights into the Origins of Lignocellulose Decay Capabilities.</title>
        <authorList>
            <person name="Nagy L.G."/>
            <person name="Riley R."/>
            <person name="Tritt A."/>
            <person name="Adam C."/>
            <person name="Daum C."/>
            <person name="Floudas D."/>
            <person name="Sun H."/>
            <person name="Yadav J.S."/>
            <person name="Pangilinan J."/>
            <person name="Larsson K.H."/>
            <person name="Matsuura K."/>
            <person name="Barry K."/>
            <person name="Labutti K."/>
            <person name="Kuo R."/>
            <person name="Ohm R.A."/>
            <person name="Bhattacharya S.S."/>
            <person name="Shirouzu T."/>
            <person name="Yoshinaga Y."/>
            <person name="Martin F.M."/>
            <person name="Grigoriev I.V."/>
            <person name="Hibbett D.S."/>
        </authorList>
    </citation>
    <scope>NUCLEOTIDE SEQUENCE [LARGE SCALE GENOMIC DNA]</scope>
    <source>
        <strain evidence="2 3">HHB12733</strain>
    </source>
</reference>
<evidence type="ECO:0000256" key="1">
    <source>
        <dbReference type="SAM" id="MobiDB-lite"/>
    </source>
</evidence>
<accession>A0A165FQ24</accession>
<proteinExistence type="predicted"/>